<sequence length="545" mass="61150">VRRPIPPPTTMRTSKLLLMFVIYHLISTVGLLMINLPSEDFDGEISLDALDIEKASLDFGGMAKSAKPVAVLHPGSADDIVELVKTAYSSGHGFTVSARGHGHSTNGQAQTPYSNGVVIEMSGSKGSQLRKRKLALPFLPMEGNSSYVDVWGGELWINVLNWALHFGLAPKSWTDYLYLSVGGTLSNAGISGQAFNYGPQISNVYELDVVTGKGELLTCSEEKNSELFHGVLGGLGQFGIITRARLALEKAPQRVRWIRVLYNNFLTFTKDQEHLISLHGRPPSKRFDYIEGFVIVDEGLINNWRSSFFSPSNPVKISSLNTTGGVLYCLEITKNFDDRTANSVDQEVEALLKKLDFIPSTVFTTDLPYVDFLDRVHKAELKLRSKDLWDVPHPWLNLFVPKSRIADFDKGVFKGILGHNKTSGPILIYPMNKNKWDNQTSVVTPDEDVFYLVALLRSALDSGEEMQTLQYLNNQNQQILRFCHEAGIKVKQYLPSYNSQKEWKGHYGDKWELFLKRKMEFDPKHILATGQHIFRPSSSSSTQSW</sequence>
<dbReference type="InterPro" id="IPR016166">
    <property type="entry name" value="FAD-bd_PCMH"/>
</dbReference>
<dbReference type="InterPro" id="IPR016170">
    <property type="entry name" value="Cytok_DH_C_sf"/>
</dbReference>
<keyword evidence="8" id="KW-0472">Membrane</keyword>
<evidence type="ECO:0000259" key="9">
    <source>
        <dbReference type="PROSITE" id="PS51387"/>
    </source>
</evidence>
<dbReference type="Gene3D" id="3.30.43.10">
    <property type="entry name" value="Uridine Diphospho-n-acetylenolpyruvylglucosamine Reductase, domain 2"/>
    <property type="match status" value="1"/>
</dbReference>
<evidence type="ECO:0000256" key="7">
    <source>
        <dbReference type="ARBA" id="ARBA00048224"/>
    </source>
</evidence>
<dbReference type="GO" id="GO:0019139">
    <property type="term" value="F:cytokinin dehydrogenase activity"/>
    <property type="evidence" value="ECO:0007669"/>
    <property type="project" value="UniProtKB-EC"/>
</dbReference>
<accession>A0A835IPJ8</accession>
<dbReference type="SUPFAM" id="SSF55103">
    <property type="entry name" value="FAD-linked oxidases, C-terminal domain"/>
    <property type="match status" value="1"/>
</dbReference>
<evidence type="ECO:0000256" key="3">
    <source>
        <dbReference type="ARBA" id="ARBA00011928"/>
    </source>
</evidence>
<dbReference type="InterPro" id="IPR015345">
    <property type="entry name" value="Cytokinin_DH_FAD/cytokin-bd"/>
</dbReference>
<dbReference type="InterPro" id="IPR016164">
    <property type="entry name" value="FAD-linked_Oxase-like_C"/>
</dbReference>
<dbReference type="Gene3D" id="3.30.465.10">
    <property type="match status" value="1"/>
</dbReference>
<evidence type="ECO:0000313" key="11">
    <source>
        <dbReference type="Proteomes" id="UP000631114"/>
    </source>
</evidence>
<dbReference type="Gene3D" id="3.40.462.10">
    <property type="entry name" value="FAD-linked oxidases, C-terminal domain"/>
    <property type="match status" value="1"/>
</dbReference>
<comment type="catalytic activity">
    <reaction evidence="7">
        <text>N(6)-dimethylallyladenine + A + H2O = 3-methyl-2-butenal + adenine + AH2</text>
        <dbReference type="Rhea" id="RHEA:13625"/>
        <dbReference type="ChEBI" id="CHEBI:13193"/>
        <dbReference type="ChEBI" id="CHEBI:15377"/>
        <dbReference type="ChEBI" id="CHEBI:15825"/>
        <dbReference type="ChEBI" id="CHEBI:16708"/>
        <dbReference type="ChEBI" id="CHEBI:17499"/>
        <dbReference type="ChEBI" id="CHEBI:17660"/>
        <dbReference type="EC" id="1.5.99.12"/>
    </reaction>
</comment>
<dbReference type="PROSITE" id="PS00862">
    <property type="entry name" value="OX2_COVAL_FAD"/>
    <property type="match status" value="1"/>
</dbReference>
<dbReference type="GO" id="GO:0009690">
    <property type="term" value="P:cytokinin metabolic process"/>
    <property type="evidence" value="ECO:0007669"/>
    <property type="project" value="InterPro"/>
</dbReference>
<dbReference type="InterPro" id="IPR036318">
    <property type="entry name" value="FAD-bd_PCMH-like_sf"/>
</dbReference>
<keyword evidence="11" id="KW-1185">Reference proteome</keyword>
<dbReference type="Pfam" id="PF01565">
    <property type="entry name" value="FAD_binding_4"/>
    <property type="match status" value="1"/>
</dbReference>
<protein>
    <recommendedName>
        <fullName evidence="3">cytokinin dehydrogenase</fullName>
        <ecNumber evidence="3">1.5.99.12</ecNumber>
    </recommendedName>
</protein>
<dbReference type="InterPro" id="IPR016169">
    <property type="entry name" value="FAD-bd_PCMH_sub2"/>
</dbReference>
<comment type="cofactor">
    <cofactor evidence="1">
        <name>FAD</name>
        <dbReference type="ChEBI" id="CHEBI:57692"/>
    </cofactor>
</comment>
<evidence type="ECO:0000256" key="4">
    <source>
        <dbReference type="ARBA" id="ARBA00022630"/>
    </source>
</evidence>
<organism evidence="10 11">
    <name type="scientific">Coptis chinensis</name>
    <dbReference type="NCBI Taxonomy" id="261450"/>
    <lineage>
        <taxon>Eukaryota</taxon>
        <taxon>Viridiplantae</taxon>
        <taxon>Streptophyta</taxon>
        <taxon>Embryophyta</taxon>
        <taxon>Tracheophyta</taxon>
        <taxon>Spermatophyta</taxon>
        <taxon>Magnoliopsida</taxon>
        <taxon>Ranunculales</taxon>
        <taxon>Ranunculaceae</taxon>
        <taxon>Coptidoideae</taxon>
        <taxon>Coptis</taxon>
    </lineage>
</organism>
<comment type="similarity">
    <text evidence="2">Belongs to the oxygen-dependent FAD-linked oxidoreductase family.</text>
</comment>
<dbReference type="OrthoDB" id="415825at2759"/>
<keyword evidence="8" id="KW-1133">Transmembrane helix</keyword>
<dbReference type="InterPro" id="IPR016167">
    <property type="entry name" value="FAD-bd_PCMH_sub1"/>
</dbReference>
<dbReference type="SUPFAM" id="SSF56176">
    <property type="entry name" value="FAD-binding/transporter-associated domain-like"/>
    <property type="match status" value="1"/>
</dbReference>
<dbReference type="InterPro" id="IPR006094">
    <property type="entry name" value="Oxid_FAD_bind_N"/>
</dbReference>
<dbReference type="FunFam" id="3.40.462.10:FF:000001">
    <property type="entry name" value="Cytokinin dehydrogenase 2"/>
    <property type="match status" value="1"/>
</dbReference>
<proteinExistence type="inferred from homology"/>
<dbReference type="Pfam" id="PF09265">
    <property type="entry name" value="Cytokin-bind"/>
    <property type="match status" value="1"/>
</dbReference>
<feature type="transmembrane region" description="Helical" evidence="8">
    <location>
        <begin position="16"/>
        <end position="36"/>
    </location>
</feature>
<keyword evidence="4" id="KW-0285">Flavoprotein</keyword>
<dbReference type="InterPro" id="IPR050432">
    <property type="entry name" value="FAD-linked_Oxidoreductases_BP"/>
</dbReference>
<dbReference type="AlphaFoldDB" id="A0A835IPJ8"/>
<keyword evidence="6" id="KW-0560">Oxidoreductase</keyword>
<keyword evidence="5" id="KW-0274">FAD</keyword>
<dbReference type="EMBL" id="JADFTS010000002">
    <property type="protein sequence ID" value="KAF9619348.1"/>
    <property type="molecule type" value="Genomic_DNA"/>
</dbReference>
<evidence type="ECO:0000256" key="5">
    <source>
        <dbReference type="ARBA" id="ARBA00022827"/>
    </source>
</evidence>
<dbReference type="PANTHER" id="PTHR13878:SF102">
    <property type="entry name" value="CYTOKININ DEHYDROGENASE 5"/>
    <property type="match status" value="1"/>
</dbReference>
<dbReference type="InterPro" id="IPR006093">
    <property type="entry name" value="Oxy_OxRdtase_FAD_BS"/>
</dbReference>
<evidence type="ECO:0000256" key="1">
    <source>
        <dbReference type="ARBA" id="ARBA00001974"/>
    </source>
</evidence>
<evidence type="ECO:0000256" key="6">
    <source>
        <dbReference type="ARBA" id="ARBA00023002"/>
    </source>
</evidence>
<feature type="domain" description="FAD-binding PCMH-type" evidence="9">
    <location>
        <begin position="64"/>
        <end position="251"/>
    </location>
</feature>
<keyword evidence="8" id="KW-0812">Transmembrane</keyword>
<dbReference type="PROSITE" id="PS51387">
    <property type="entry name" value="FAD_PCMH"/>
    <property type="match status" value="1"/>
</dbReference>
<evidence type="ECO:0000256" key="8">
    <source>
        <dbReference type="SAM" id="Phobius"/>
    </source>
</evidence>
<dbReference type="PANTHER" id="PTHR13878">
    <property type="entry name" value="GULONOLACTONE OXIDASE"/>
    <property type="match status" value="1"/>
</dbReference>
<gene>
    <name evidence="10" type="ORF">IFM89_006535</name>
</gene>
<comment type="caution">
    <text evidence="10">The sequence shown here is derived from an EMBL/GenBank/DDBJ whole genome shotgun (WGS) entry which is preliminary data.</text>
</comment>
<reference evidence="10 11" key="1">
    <citation type="submission" date="2020-10" db="EMBL/GenBank/DDBJ databases">
        <title>The Coptis chinensis genome and diversification of protoberbering-type alkaloids.</title>
        <authorList>
            <person name="Wang B."/>
            <person name="Shu S."/>
            <person name="Song C."/>
            <person name="Liu Y."/>
        </authorList>
    </citation>
    <scope>NUCLEOTIDE SEQUENCE [LARGE SCALE GENOMIC DNA]</scope>
    <source>
        <strain evidence="10">HL-2020</strain>
        <tissue evidence="10">Leaf</tissue>
    </source>
</reference>
<feature type="non-terminal residue" evidence="10">
    <location>
        <position position="545"/>
    </location>
</feature>
<evidence type="ECO:0000256" key="2">
    <source>
        <dbReference type="ARBA" id="ARBA00005466"/>
    </source>
</evidence>
<evidence type="ECO:0000313" key="10">
    <source>
        <dbReference type="EMBL" id="KAF9619348.1"/>
    </source>
</evidence>
<name>A0A835IPJ8_9MAGN</name>
<dbReference type="GO" id="GO:0071949">
    <property type="term" value="F:FAD binding"/>
    <property type="evidence" value="ECO:0007669"/>
    <property type="project" value="InterPro"/>
</dbReference>
<dbReference type="EC" id="1.5.99.12" evidence="3"/>
<dbReference type="Proteomes" id="UP000631114">
    <property type="component" value="Unassembled WGS sequence"/>
</dbReference>